<keyword evidence="2 8" id="KW-0949">S-adenosyl-L-methionine</keyword>
<keyword evidence="8" id="KW-0671">Queuosine biosynthesis</keyword>
<name>A0A1F7WTK6_9BACT</name>
<feature type="binding site" evidence="8">
    <location>
        <position position="81"/>
    </location>
    <ligand>
        <name>S-adenosyl-L-methionine</name>
        <dbReference type="ChEBI" id="CHEBI:59789"/>
    </ligand>
</feature>
<dbReference type="InterPro" id="IPR007197">
    <property type="entry name" value="rSAM"/>
</dbReference>
<reference evidence="10 11" key="1">
    <citation type="journal article" date="2016" name="Nat. Commun.">
        <title>Thousands of microbial genomes shed light on interconnected biogeochemical processes in an aquifer system.</title>
        <authorList>
            <person name="Anantharaman K."/>
            <person name="Brown C.T."/>
            <person name="Hug L.A."/>
            <person name="Sharon I."/>
            <person name="Castelle C.J."/>
            <person name="Probst A.J."/>
            <person name="Thomas B.C."/>
            <person name="Singh A."/>
            <person name="Wilkins M.J."/>
            <person name="Karaoz U."/>
            <person name="Brodie E.L."/>
            <person name="Williams K.H."/>
            <person name="Hubbard S.S."/>
            <person name="Banfield J.F."/>
        </authorList>
    </citation>
    <scope>NUCLEOTIDE SEQUENCE [LARGE SCALE GENOMIC DNA]</scope>
</reference>
<feature type="binding site" evidence="8">
    <location>
        <position position="47"/>
    </location>
    <ligand>
        <name>[4Fe-4S] cluster</name>
        <dbReference type="ChEBI" id="CHEBI:49883"/>
        <note>4Fe-4S-S-AdoMet</note>
    </ligand>
</feature>
<dbReference type="Pfam" id="PF04055">
    <property type="entry name" value="Radical_SAM"/>
    <property type="match status" value="1"/>
</dbReference>
<comment type="similarity">
    <text evidence="8">Belongs to the radical SAM superfamily. 7-carboxy-7-deazaguanine synthase family.</text>
</comment>
<dbReference type="GO" id="GO:1904047">
    <property type="term" value="F:S-adenosyl-L-methionine binding"/>
    <property type="evidence" value="ECO:0007669"/>
    <property type="project" value="UniProtKB-UniRule"/>
</dbReference>
<dbReference type="UniPathway" id="UPA00391"/>
<comment type="caution">
    <text evidence="10">The sequence shown here is derived from an EMBL/GenBank/DDBJ whole genome shotgun (WGS) entry which is preliminary data.</text>
</comment>
<feature type="binding site" evidence="8">
    <location>
        <begin position="46"/>
        <end position="48"/>
    </location>
    <ligand>
        <name>S-adenosyl-L-methionine</name>
        <dbReference type="ChEBI" id="CHEBI:59789"/>
    </ligand>
</feature>
<dbReference type="PANTHER" id="PTHR42836:SF1">
    <property type="entry name" value="7-CARBOXY-7-DEAZAGUANINE SYNTHASE"/>
    <property type="match status" value="1"/>
</dbReference>
<dbReference type="STRING" id="1817813.A2008_00935"/>
<dbReference type="PROSITE" id="PS51918">
    <property type="entry name" value="RADICAL_SAM"/>
    <property type="match status" value="1"/>
</dbReference>
<keyword evidence="5 8" id="KW-0408">Iron</keyword>
<comment type="cofactor">
    <cofactor evidence="8">
        <name>Mg(2+)</name>
        <dbReference type="ChEBI" id="CHEBI:18420"/>
    </cofactor>
</comment>
<feature type="binding site" evidence="8">
    <location>
        <position position="40"/>
    </location>
    <ligand>
        <name>[4Fe-4S] cluster</name>
        <dbReference type="ChEBI" id="CHEBI:49883"/>
        <note>4Fe-4S-S-AdoMet</note>
    </ligand>
</feature>
<evidence type="ECO:0000256" key="2">
    <source>
        <dbReference type="ARBA" id="ARBA00022691"/>
    </source>
</evidence>
<keyword evidence="7 8" id="KW-0456">Lyase</keyword>
<dbReference type="GO" id="GO:0016840">
    <property type="term" value="F:carbon-nitrogen lyase activity"/>
    <property type="evidence" value="ECO:0007669"/>
    <property type="project" value="UniProtKB-UniRule"/>
</dbReference>
<proteinExistence type="inferred from homology"/>
<dbReference type="PANTHER" id="PTHR42836">
    <property type="entry name" value="7-CARBOXY-7-DEAZAGUANINE SYNTHASE"/>
    <property type="match status" value="1"/>
</dbReference>
<dbReference type="InterPro" id="IPR058240">
    <property type="entry name" value="rSAM_sf"/>
</dbReference>
<dbReference type="EMBL" id="MGFH01000079">
    <property type="protein sequence ID" value="OGM06116.1"/>
    <property type="molecule type" value="Genomic_DNA"/>
</dbReference>
<dbReference type="HAMAP" id="MF_00917">
    <property type="entry name" value="QueE"/>
    <property type="match status" value="1"/>
</dbReference>
<dbReference type="Gene3D" id="3.20.20.70">
    <property type="entry name" value="Aldolase class I"/>
    <property type="match status" value="1"/>
</dbReference>
<comment type="catalytic activity">
    <reaction evidence="8">
        <text>6-carboxy-5,6,7,8-tetrahydropterin + H(+) = 7-carboxy-7-carbaguanine + NH4(+)</text>
        <dbReference type="Rhea" id="RHEA:27974"/>
        <dbReference type="ChEBI" id="CHEBI:15378"/>
        <dbReference type="ChEBI" id="CHEBI:28938"/>
        <dbReference type="ChEBI" id="CHEBI:61032"/>
        <dbReference type="ChEBI" id="CHEBI:61036"/>
        <dbReference type="EC" id="4.3.99.3"/>
    </reaction>
</comment>
<feature type="binding site" evidence="8">
    <location>
        <position position="79"/>
    </location>
    <ligand>
        <name>substrate</name>
    </ligand>
</feature>
<gene>
    <name evidence="8" type="primary">queE</name>
    <name evidence="10" type="ORF">A2008_00935</name>
</gene>
<dbReference type="GO" id="GO:0051539">
    <property type="term" value="F:4 iron, 4 sulfur cluster binding"/>
    <property type="evidence" value="ECO:0007669"/>
    <property type="project" value="UniProtKB-UniRule"/>
</dbReference>
<keyword evidence="3 8" id="KW-0479">Metal-binding</keyword>
<feature type="binding site" evidence="8">
    <location>
        <position position="44"/>
    </location>
    <ligand>
        <name>[4Fe-4S] cluster</name>
        <dbReference type="ChEBI" id="CHEBI:49883"/>
        <note>4Fe-4S-S-AdoMet</note>
    </ligand>
</feature>
<protein>
    <recommendedName>
        <fullName evidence="8">7-carboxy-7-deazaguanine synthase</fullName>
        <shortName evidence="8">CDG synthase</shortName>
        <ecNumber evidence="8">4.3.99.3</ecNumber>
    </recommendedName>
    <alternativeName>
        <fullName evidence="8">Queuosine biosynthesis protein QueE</fullName>
    </alternativeName>
</protein>
<dbReference type="SUPFAM" id="SSF102114">
    <property type="entry name" value="Radical SAM enzymes"/>
    <property type="match status" value="1"/>
</dbReference>
<evidence type="ECO:0000256" key="4">
    <source>
        <dbReference type="ARBA" id="ARBA00022842"/>
    </source>
</evidence>
<comment type="cofactor">
    <cofactor evidence="8">
        <name>[4Fe-4S] cluster</name>
        <dbReference type="ChEBI" id="CHEBI:49883"/>
    </cofactor>
    <text evidence="8">Binds 1 [4Fe-4S] cluster. The cluster is coordinated with 3 cysteines and an exchangeable S-adenosyl-L-methionine.</text>
</comment>
<feature type="binding site" evidence="8">
    <location>
        <begin position="21"/>
        <end position="23"/>
    </location>
    <ligand>
        <name>substrate</name>
    </ligand>
</feature>
<dbReference type="AlphaFoldDB" id="A0A1F7WTK6"/>
<feature type="binding site" evidence="8">
    <location>
        <position position="49"/>
    </location>
    <ligand>
        <name>Mg(2+)</name>
        <dbReference type="ChEBI" id="CHEBI:18420"/>
    </ligand>
</feature>
<dbReference type="SFLD" id="SFLDS00029">
    <property type="entry name" value="Radical_SAM"/>
    <property type="match status" value="1"/>
</dbReference>
<keyword evidence="1 8" id="KW-0004">4Fe-4S</keyword>
<dbReference type="InterPro" id="IPR013785">
    <property type="entry name" value="Aldolase_TIM"/>
</dbReference>
<evidence type="ECO:0000256" key="1">
    <source>
        <dbReference type="ARBA" id="ARBA00022485"/>
    </source>
</evidence>
<evidence type="ECO:0000256" key="7">
    <source>
        <dbReference type="ARBA" id="ARBA00023239"/>
    </source>
</evidence>
<comment type="caution">
    <text evidence="8">Lacks conserved residue(s) required for the propagation of feature annotation.</text>
</comment>
<dbReference type="PIRSF" id="PIRSF000370">
    <property type="entry name" value="QueE"/>
    <property type="match status" value="1"/>
</dbReference>
<dbReference type="GO" id="GO:0000287">
    <property type="term" value="F:magnesium ion binding"/>
    <property type="evidence" value="ECO:0007669"/>
    <property type="project" value="UniProtKB-UniRule"/>
</dbReference>
<dbReference type="InterPro" id="IPR024924">
    <property type="entry name" value="7-CO-7-deazaguanine_synth-like"/>
</dbReference>
<evidence type="ECO:0000256" key="5">
    <source>
        <dbReference type="ARBA" id="ARBA00023004"/>
    </source>
</evidence>
<feature type="binding site" evidence="8">
    <location>
        <position position="36"/>
    </location>
    <ligand>
        <name>substrate</name>
    </ligand>
</feature>
<evidence type="ECO:0000256" key="3">
    <source>
        <dbReference type="ARBA" id="ARBA00022723"/>
    </source>
</evidence>
<comment type="subunit">
    <text evidence="8">Homodimer.</text>
</comment>
<comment type="cofactor">
    <cofactor evidence="8">
        <name>S-adenosyl-L-methionine</name>
        <dbReference type="ChEBI" id="CHEBI:59789"/>
    </cofactor>
    <text evidence="8">Binds 1 S-adenosyl-L-methionine per subunit.</text>
</comment>
<dbReference type="EC" id="4.3.99.3" evidence="8"/>
<evidence type="ECO:0000313" key="10">
    <source>
        <dbReference type="EMBL" id="OGM06116.1"/>
    </source>
</evidence>
<dbReference type="Proteomes" id="UP000178735">
    <property type="component" value="Unassembled WGS sequence"/>
</dbReference>
<dbReference type="CDD" id="cd01335">
    <property type="entry name" value="Radical_SAM"/>
    <property type="match status" value="1"/>
</dbReference>
<keyword evidence="6 8" id="KW-0411">Iron-sulfur</keyword>
<organism evidence="10 11">
    <name type="scientific">Candidatus Wallbacteria bacterium GWC2_49_35</name>
    <dbReference type="NCBI Taxonomy" id="1817813"/>
    <lineage>
        <taxon>Bacteria</taxon>
        <taxon>Candidatus Walliibacteriota</taxon>
    </lineage>
</organism>
<dbReference type="GO" id="GO:0008616">
    <property type="term" value="P:tRNA queuosine(34) biosynthetic process"/>
    <property type="evidence" value="ECO:0007669"/>
    <property type="project" value="UniProtKB-UniRule"/>
</dbReference>
<evidence type="ECO:0000256" key="6">
    <source>
        <dbReference type="ARBA" id="ARBA00023014"/>
    </source>
</evidence>
<sequence>MKKENDAKNLKFKVNEIFKSVQGESSYAGLNCAFVRLSGCNLRCSYCDTQYAYKYGRYLTAGEIIEKVDRLGAHIVELTGGEPLFQKDARLLIDALADYVEGRSALRPNAIAPRLLIETSGSLSIKGINPKAVIIMDIKTPSSGCAGMMEPENLKYIRPVDEIKFVIGDRDDYEYCKKIILDNSLTERCGVLLSAVYGRIKPEKIIGWMLKDCIDARFQLQMHKYVWPADKKGV</sequence>
<evidence type="ECO:0000256" key="8">
    <source>
        <dbReference type="HAMAP-Rule" id="MF_00917"/>
    </source>
</evidence>
<evidence type="ECO:0000313" key="11">
    <source>
        <dbReference type="Proteomes" id="UP000178735"/>
    </source>
</evidence>
<comment type="function">
    <text evidence="8">Catalyzes the complex heterocyclic radical-mediated conversion of 6-carboxy-5,6,7,8-tetrahydropterin (CPH4) to 7-carboxy-7-deazaguanine (CDG), a step common to the biosynthetic pathways of all 7-deazapurine-containing compounds.</text>
</comment>
<feature type="domain" description="Radical SAM core" evidence="9">
    <location>
        <begin position="27"/>
        <end position="229"/>
    </location>
</feature>
<comment type="pathway">
    <text evidence="8">Purine metabolism; 7-cyano-7-deazaguanine biosynthesis.</text>
</comment>
<keyword evidence="4 8" id="KW-0460">Magnesium</keyword>
<accession>A0A1F7WTK6</accession>
<evidence type="ECO:0000259" key="9">
    <source>
        <dbReference type="PROSITE" id="PS51918"/>
    </source>
</evidence>